<evidence type="ECO:0000313" key="7">
    <source>
        <dbReference type="Proteomes" id="UP001459714"/>
    </source>
</evidence>
<keyword evidence="2" id="KW-0378">Hydrolase</keyword>
<comment type="similarity">
    <text evidence="3">Belongs to the HNH nuclease family.</text>
</comment>
<dbReference type="InterPro" id="IPR002711">
    <property type="entry name" value="HNH"/>
</dbReference>
<keyword evidence="1" id="KW-0540">Nuclease</keyword>
<accession>A0ABU9JXY3</accession>
<protein>
    <recommendedName>
        <fullName evidence="4">Putative HNH nuclease YajD</fullName>
    </recommendedName>
</protein>
<evidence type="ECO:0000256" key="4">
    <source>
        <dbReference type="ARBA" id="ARBA00040194"/>
    </source>
</evidence>
<gene>
    <name evidence="6" type="ORF">NST17_06835</name>
</gene>
<comment type="caution">
    <text evidence="6">The sequence shown here is derived from an EMBL/GenBank/DDBJ whole genome shotgun (WGS) entry which is preliminary data.</text>
</comment>
<reference evidence="6 7" key="1">
    <citation type="submission" date="2024-03" db="EMBL/GenBank/DDBJ databases">
        <title>Bacilli Hybrid Assemblies.</title>
        <authorList>
            <person name="Kovac J."/>
        </authorList>
    </citation>
    <scope>NUCLEOTIDE SEQUENCE [LARGE SCALE GENOMIC DNA]</scope>
    <source>
        <strain evidence="6 7">FSL M8-0022</strain>
    </source>
</reference>
<dbReference type="EMBL" id="JBBYAK010000001">
    <property type="protein sequence ID" value="MEL3956911.1"/>
    <property type="molecule type" value="Genomic_DNA"/>
</dbReference>
<name>A0ABU9JXY3_9BACI</name>
<feature type="domain" description="HNH" evidence="5">
    <location>
        <begin position="58"/>
        <end position="107"/>
    </location>
</feature>
<dbReference type="RefSeq" id="WP_342019985.1">
    <property type="nucleotide sequence ID" value="NZ_JBBYAK010000001.1"/>
</dbReference>
<evidence type="ECO:0000313" key="6">
    <source>
        <dbReference type="EMBL" id="MEL3956911.1"/>
    </source>
</evidence>
<sequence length="137" mass="16111">MISLLKSCSYCGGIHQRGETCVNKPIKQKKISYVDKFRKTRLWQSKREEVCKRDNYLCQVCIRELHNTQTKYNFNNLQVHHIDPIVNSWNRRLDSTNLISVCPYHHKLAEDGRISKEELWAIVKEQEDKAKIIPPGS</sequence>
<organism evidence="6 7">
    <name type="scientific">Caldifermentibacillus hisashii</name>
    <dbReference type="NCBI Taxonomy" id="996558"/>
    <lineage>
        <taxon>Bacteria</taxon>
        <taxon>Bacillati</taxon>
        <taxon>Bacillota</taxon>
        <taxon>Bacilli</taxon>
        <taxon>Bacillales</taxon>
        <taxon>Bacillaceae</taxon>
        <taxon>Caldifermentibacillus</taxon>
    </lineage>
</organism>
<evidence type="ECO:0000256" key="2">
    <source>
        <dbReference type="ARBA" id="ARBA00022801"/>
    </source>
</evidence>
<proteinExistence type="inferred from homology"/>
<keyword evidence="7" id="KW-1185">Reference proteome</keyword>
<evidence type="ECO:0000259" key="5">
    <source>
        <dbReference type="Pfam" id="PF01844"/>
    </source>
</evidence>
<dbReference type="Gene3D" id="1.10.30.50">
    <property type="match status" value="1"/>
</dbReference>
<dbReference type="PANTHER" id="PTHR41286">
    <property type="entry name" value="HNH NUCLEASE YAJD-RELATED"/>
    <property type="match status" value="1"/>
</dbReference>
<dbReference type="CDD" id="cd00085">
    <property type="entry name" value="HNHc"/>
    <property type="match status" value="1"/>
</dbReference>
<dbReference type="Pfam" id="PF01844">
    <property type="entry name" value="HNH"/>
    <property type="match status" value="1"/>
</dbReference>
<dbReference type="InterPro" id="IPR003615">
    <property type="entry name" value="HNH_nuc"/>
</dbReference>
<keyword evidence="6" id="KW-0255">Endonuclease</keyword>
<dbReference type="PANTHER" id="PTHR41286:SF1">
    <property type="entry name" value="HNH NUCLEASE YAJD-RELATED"/>
    <property type="match status" value="1"/>
</dbReference>
<dbReference type="GO" id="GO:0004519">
    <property type="term" value="F:endonuclease activity"/>
    <property type="evidence" value="ECO:0007669"/>
    <property type="project" value="UniProtKB-KW"/>
</dbReference>
<dbReference type="Proteomes" id="UP001459714">
    <property type="component" value="Unassembled WGS sequence"/>
</dbReference>
<evidence type="ECO:0000256" key="3">
    <source>
        <dbReference type="ARBA" id="ARBA00038412"/>
    </source>
</evidence>
<evidence type="ECO:0000256" key="1">
    <source>
        <dbReference type="ARBA" id="ARBA00022722"/>
    </source>
</evidence>